<evidence type="ECO:0000256" key="2">
    <source>
        <dbReference type="SAM" id="Phobius"/>
    </source>
</evidence>
<feature type="transmembrane region" description="Helical" evidence="2">
    <location>
        <begin position="153"/>
        <end position="173"/>
    </location>
</feature>
<keyword evidence="4" id="KW-1185">Reference proteome</keyword>
<dbReference type="EMBL" id="JAKGCU010000025">
    <property type="protein sequence ID" value="MCF3940723.1"/>
    <property type="molecule type" value="Genomic_DNA"/>
</dbReference>
<keyword evidence="2" id="KW-0812">Transmembrane</keyword>
<feature type="transmembrane region" description="Helical" evidence="2">
    <location>
        <begin position="74"/>
        <end position="93"/>
    </location>
</feature>
<dbReference type="RefSeq" id="WP_235725465.1">
    <property type="nucleotide sequence ID" value="NZ_JAKGCU010000025.1"/>
</dbReference>
<accession>A0ABS9DNP5</accession>
<comment type="caution">
    <text evidence="3">The sequence shown here is derived from an EMBL/GenBank/DDBJ whole genome shotgun (WGS) entry which is preliminary data.</text>
</comment>
<proteinExistence type="predicted"/>
<gene>
    <name evidence="3" type="ORF">L1892_20335</name>
</gene>
<feature type="region of interest" description="Disordered" evidence="1">
    <location>
        <begin position="184"/>
        <end position="221"/>
    </location>
</feature>
<feature type="transmembrane region" description="Helical" evidence="2">
    <location>
        <begin position="48"/>
        <end position="68"/>
    </location>
</feature>
<reference evidence="3" key="1">
    <citation type="submission" date="2022-01" db="EMBL/GenBank/DDBJ databases">
        <title>Gordonia xiamenensis sp. nov., isolated from surface seawater in Xiamen.</title>
        <authorList>
            <person name="He Y.F."/>
        </authorList>
    </citation>
    <scope>NUCLEOTIDE SEQUENCE</scope>
    <source>
        <strain evidence="3">GW1C4-4</strain>
    </source>
</reference>
<organism evidence="3 4">
    <name type="scientific">Gordonia tangerina</name>
    <dbReference type="NCBI Taxonomy" id="2911060"/>
    <lineage>
        <taxon>Bacteria</taxon>
        <taxon>Bacillati</taxon>
        <taxon>Actinomycetota</taxon>
        <taxon>Actinomycetes</taxon>
        <taxon>Mycobacteriales</taxon>
        <taxon>Gordoniaceae</taxon>
        <taxon>Gordonia</taxon>
    </lineage>
</organism>
<keyword evidence="2" id="KW-1133">Transmembrane helix</keyword>
<sequence>MRDPNSAVPEEATPEFWRRYDLWRAQRHLRFNTRHAGSLRRWRNRRGYRTLVVCQLVILAVAGIAAVLSYFTEWFIVPFGVAVVGSLVCQYLLRIVTGSIADTPVSALDEIQAAQRNSARSMAFIVLYSLMFVPYFILVALSTQDQVSGDAVYGTAIVLITLVLCAVMLPTLLTTWWMSDPDPEDLEVAPAYPEDSAHHPGSAPLPDPGNPDTADPERSTR</sequence>
<evidence type="ECO:0000256" key="1">
    <source>
        <dbReference type="SAM" id="MobiDB-lite"/>
    </source>
</evidence>
<dbReference type="Proteomes" id="UP001108089">
    <property type="component" value="Unassembled WGS sequence"/>
</dbReference>
<evidence type="ECO:0000313" key="3">
    <source>
        <dbReference type="EMBL" id="MCF3940723.1"/>
    </source>
</evidence>
<name>A0ABS9DNP5_9ACTN</name>
<feature type="transmembrane region" description="Helical" evidence="2">
    <location>
        <begin position="122"/>
        <end position="141"/>
    </location>
</feature>
<evidence type="ECO:0000313" key="4">
    <source>
        <dbReference type="Proteomes" id="UP001108089"/>
    </source>
</evidence>
<protein>
    <submittedName>
        <fullName evidence="3">Uncharacterized protein</fullName>
    </submittedName>
</protein>
<keyword evidence="2" id="KW-0472">Membrane</keyword>